<dbReference type="EMBL" id="CP017686">
    <property type="protein sequence ID" value="AYQ55189.1"/>
    <property type="molecule type" value="Genomic_DNA"/>
</dbReference>
<dbReference type="GO" id="GO:0035999">
    <property type="term" value="P:tetrahydrofolate interconversion"/>
    <property type="evidence" value="ECO:0007669"/>
    <property type="project" value="UniProtKB-UniRule"/>
</dbReference>
<dbReference type="EC" id="6.3.4.3" evidence="6"/>
<keyword evidence="2 6" id="KW-0554">One-carbon metabolism</keyword>
<dbReference type="Gene3D" id="3.30.1510.10">
    <property type="entry name" value="Domain 2, N(10)-formyltetrahydrofolate synthetase"/>
    <property type="match status" value="1"/>
</dbReference>
<organism evidence="7 8">
    <name type="scientific">Methanomethylophilus alvi</name>
    <dbReference type="NCBI Taxonomy" id="1291540"/>
    <lineage>
        <taxon>Archaea</taxon>
        <taxon>Methanobacteriati</taxon>
        <taxon>Thermoplasmatota</taxon>
        <taxon>Thermoplasmata</taxon>
        <taxon>Methanomassiliicoccales</taxon>
        <taxon>Methanomethylophilaceae</taxon>
        <taxon>Methanomethylophilus</taxon>
    </lineage>
</organism>
<dbReference type="GeneID" id="41321828"/>
<dbReference type="InterPro" id="IPR027417">
    <property type="entry name" value="P-loop_NTPase"/>
</dbReference>
<evidence type="ECO:0000256" key="2">
    <source>
        <dbReference type="ARBA" id="ARBA00022563"/>
    </source>
</evidence>
<dbReference type="FunFam" id="3.10.410.10:FF:000001">
    <property type="entry name" value="Putative formate--tetrahydrofolate ligase"/>
    <property type="match status" value="1"/>
</dbReference>
<evidence type="ECO:0000313" key="8">
    <source>
        <dbReference type="Proteomes" id="UP000273278"/>
    </source>
</evidence>
<dbReference type="AlphaFoldDB" id="A0A3G3IHH7"/>
<dbReference type="Proteomes" id="UP000273278">
    <property type="component" value="Chromosome"/>
</dbReference>
<dbReference type="HAMAP" id="MF_01543">
    <property type="entry name" value="FTHFS"/>
    <property type="match status" value="1"/>
</dbReference>
<keyword evidence="3 6" id="KW-0436">Ligase</keyword>
<keyword evidence="5 6" id="KW-0067">ATP-binding</keyword>
<dbReference type="OMA" id="KFWNLKC"/>
<gene>
    <name evidence="6" type="primary">fhs</name>
    <name evidence="7" type="ORF">BKD89_05140</name>
</gene>
<feature type="binding site" evidence="6">
    <location>
        <begin position="64"/>
        <end position="71"/>
    </location>
    <ligand>
        <name>ATP</name>
        <dbReference type="ChEBI" id="CHEBI:30616"/>
    </ligand>
</feature>
<comment type="pathway">
    <text evidence="1 6">One-carbon metabolism; tetrahydrofolate interconversion.</text>
</comment>
<evidence type="ECO:0000256" key="5">
    <source>
        <dbReference type="ARBA" id="ARBA00022840"/>
    </source>
</evidence>
<dbReference type="InterPro" id="IPR000559">
    <property type="entry name" value="Formate_THF_ligase"/>
</dbReference>
<reference evidence="7 8" key="1">
    <citation type="submission" date="2016-10" db="EMBL/GenBank/DDBJ databases">
        <title>Complete genome of the TMA-utilizing, human hosted archaeon Methanomethylophilus alvus Gen. nov, sp. nov., strain Mx-05, derived from a pure culture.</title>
        <authorList>
            <person name="Brugere J.-F."/>
            <person name="Ben Hania W."/>
            <person name="Chaudhary P.P."/>
            <person name="Gaci N."/>
            <person name="Borrel G."/>
            <person name="Cao Van Tuat L."/>
            <person name="Fardeau M.-L."/>
            <person name="Harris H.M.B."/>
            <person name="O'Toole P.W."/>
            <person name="Ollivier B."/>
        </authorList>
    </citation>
    <scope>NUCLEOTIDE SEQUENCE [LARGE SCALE GENOMIC DNA]</scope>
    <source>
        <strain evidence="7 8">Mx-05</strain>
    </source>
</reference>
<accession>A0A3G3IHH7</accession>
<dbReference type="GO" id="GO:0005524">
    <property type="term" value="F:ATP binding"/>
    <property type="evidence" value="ECO:0007669"/>
    <property type="project" value="UniProtKB-UniRule"/>
</dbReference>
<protein>
    <recommendedName>
        <fullName evidence="6">Formate--tetrahydrofolate ligase</fullName>
        <ecNumber evidence="6">6.3.4.3</ecNumber>
    </recommendedName>
    <alternativeName>
        <fullName evidence="6">Formyltetrahydrofolate synthetase</fullName>
        <shortName evidence="6">FHS</shortName>
        <shortName evidence="6">FTHFS</shortName>
    </alternativeName>
</protein>
<dbReference type="SUPFAM" id="SSF52540">
    <property type="entry name" value="P-loop containing nucleoside triphosphate hydrolases"/>
    <property type="match status" value="1"/>
</dbReference>
<dbReference type="Gene3D" id="3.10.410.10">
    <property type="entry name" value="Formyltetrahydrofolate synthetase, domain 3"/>
    <property type="match status" value="1"/>
</dbReference>
<keyword evidence="4 6" id="KW-0547">Nucleotide-binding</keyword>
<dbReference type="Pfam" id="PF01268">
    <property type="entry name" value="FTHFS"/>
    <property type="match status" value="1"/>
</dbReference>
<dbReference type="RefSeq" id="WP_015504933.1">
    <property type="nucleotide sequence ID" value="NZ_CAYARL010000026.1"/>
</dbReference>
<evidence type="ECO:0000313" key="7">
    <source>
        <dbReference type="EMBL" id="AYQ55189.1"/>
    </source>
</evidence>
<comment type="similarity">
    <text evidence="6">Belongs to the formate--tetrahydrofolate ligase family.</text>
</comment>
<dbReference type="NCBIfam" id="NF010030">
    <property type="entry name" value="PRK13505.1"/>
    <property type="match status" value="1"/>
</dbReference>
<dbReference type="GO" id="GO:0004329">
    <property type="term" value="F:formate-tetrahydrofolate ligase activity"/>
    <property type="evidence" value="ECO:0007669"/>
    <property type="project" value="UniProtKB-UniRule"/>
</dbReference>
<dbReference type="Gene3D" id="3.40.50.300">
    <property type="entry name" value="P-loop containing nucleotide triphosphate hydrolases"/>
    <property type="match status" value="1"/>
</dbReference>
<name>A0A3G3IHH7_9ARCH</name>
<dbReference type="CDD" id="cd00477">
    <property type="entry name" value="FTHFS"/>
    <property type="match status" value="1"/>
</dbReference>
<evidence type="ECO:0000256" key="4">
    <source>
        <dbReference type="ARBA" id="ARBA00022741"/>
    </source>
</evidence>
<sequence length="557" mass="59085">MQTDIEIAESAKVRNITEIAAQIGLSSEDLEQYGKYIAKVPLDVLNKKGTKKGKLVLVTAVTPTPAGEGKTVTTISLIQGLAKIGKKVVGALREPSMGPTFGVKGGATGGGMSQVYPMWKIDLEFTGDIHAVSAAHNLLSAVLENNLVRDNPLNIDPSRIVWKKTMDMNARELRHIVVGLGDSKLNGGVTHESGFLITSASEISAILALSTDYADLRKRLESIVVAYTYDKKPVTAGQLGCVGSMMVILRDALMPNLVQTLEGQPVFIHGFPFANIAHGNNSVIATKAAMAFGDYAVTEAGFAADLGGEKFMDIVCRQSGIRPSAVVVVASIRALMMHGGADLKNPESFTADALAKGMANLDKHVANMKGYGMPVVVSINHFYTDDPEHIAMVRSHCKDIGAECVMSDGFLKGGEGAVELAQKVVEVLEGPKPELQFCYEDGLSVKQKIESVATKIYGADGVDYSPAAEKTIAQLVDQGYGGLPVCIAKTQYSLSDNAELKGAPKGWRLNVREVNLSAGAGFIVPVCGSIMLMPGLAKEPAALKIELTDDGKIVGLK</sequence>
<comment type="catalytic activity">
    <reaction evidence="6">
        <text>(6S)-5,6,7,8-tetrahydrofolate + formate + ATP = (6R)-10-formyltetrahydrofolate + ADP + phosphate</text>
        <dbReference type="Rhea" id="RHEA:20221"/>
        <dbReference type="ChEBI" id="CHEBI:15740"/>
        <dbReference type="ChEBI" id="CHEBI:30616"/>
        <dbReference type="ChEBI" id="CHEBI:43474"/>
        <dbReference type="ChEBI" id="CHEBI:57453"/>
        <dbReference type="ChEBI" id="CHEBI:195366"/>
        <dbReference type="ChEBI" id="CHEBI:456216"/>
        <dbReference type="EC" id="6.3.4.3"/>
    </reaction>
</comment>
<evidence type="ECO:0000256" key="1">
    <source>
        <dbReference type="ARBA" id="ARBA00004777"/>
    </source>
</evidence>
<proteinExistence type="inferred from homology"/>
<evidence type="ECO:0000256" key="6">
    <source>
        <dbReference type="HAMAP-Rule" id="MF_01543"/>
    </source>
</evidence>
<evidence type="ECO:0000256" key="3">
    <source>
        <dbReference type="ARBA" id="ARBA00022598"/>
    </source>
</evidence>